<organism evidence="3 4">
    <name type="scientific">Teichococcus deserti</name>
    <dbReference type="NCBI Taxonomy" id="1817963"/>
    <lineage>
        <taxon>Bacteria</taxon>
        <taxon>Pseudomonadati</taxon>
        <taxon>Pseudomonadota</taxon>
        <taxon>Alphaproteobacteria</taxon>
        <taxon>Acetobacterales</taxon>
        <taxon>Roseomonadaceae</taxon>
        <taxon>Roseomonas</taxon>
    </lineage>
</organism>
<dbReference type="InterPro" id="IPR001135">
    <property type="entry name" value="NADH_Q_OxRdtase_suD"/>
</dbReference>
<protein>
    <recommendedName>
        <fullName evidence="2">NADH-quinone oxidoreductase subunit D domain-containing protein</fullName>
    </recommendedName>
</protein>
<dbReference type="EMBL" id="MLCO01000420">
    <property type="protein sequence ID" value="ONG44598.1"/>
    <property type="molecule type" value="Genomic_DNA"/>
</dbReference>
<evidence type="ECO:0000256" key="1">
    <source>
        <dbReference type="ARBA" id="ARBA00023002"/>
    </source>
</evidence>
<dbReference type="OrthoDB" id="9801496at2"/>
<dbReference type="InterPro" id="IPR029014">
    <property type="entry name" value="NiFe-Hase_large"/>
</dbReference>
<dbReference type="GO" id="GO:0048038">
    <property type="term" value="F:quinone binding"/>
    <property type="evidence" value="ECO:0007669"/>
    <property type="project" value="InterPro"/>
</dbReference>
<reference evidence="3 4" key="1">
    <citation type="submission" date="2016-10" db="EMBL/GenBank/DDBJ databases">
        <title>Draft Genome sequence of Roseomonas sp. strain M3.</title>
        <authorList>
            <person name="Subhash Y."/>
            <person name="Lee S."/>
        </authorList>
    </citation>
    <scope>NUCLEOTIDE SEQUENCE [LARGE SCALE GENOMIC DNA]</scope>
    <source>
        <strain evidence="3 4">M3</strain>
    </source>
</reference>
<dbReference type="InterPro" id="IPR052197">
    <property type="entry name" value="ComplexI_49kDa-like"/>
</dbReference>
<feature type="domain" description="NADH-quinone oxidoreductase subunit D" evidence="2">
    <location>
        <begin position="196"/>
        <end position="345"/>
    </location>
</feature>
<dbReference type="Pfam" id="PF00346">
    <property type="entry name" value="Complex1_49kDa"/>
    <property type="match status" value="1"/>
</dbReference>
<gene>
    <name evidence="3" type="ORF">BKE38_28035</name>
</gene>
<evidence type="ECO:0000313" key="3">
    <source>
        <dbReference type="EMBL" id="ONG44598.1"/>
    </source>
</evidence>
<dbReference type="InterPro" id="IPR037232">
    <property type="entry name" value="NADH_quin_OxRdtase_su_C/D-like"/>
</dbReference>
<dbReference type="AlphaFoldDB" id="A0A1V2GVY6"/>
<comment type="caution">
    <text evidence="3">The sequence shown here is derived from an EMBL/GenBank/DDBJ whole genome shotgun (WGS) entry which is preliminary data.</text>
</comment>
<dbReference type="GO" id="GO:0016651">
    <property type="term" value="F:oxidoreductase activity, acting on NAD(P)H"/>
    <property type="evidence" value="ECO:0007669"/>
    <property type="project" value="InterPro"/>
</dbReference>
<keyword evidence="4" id="KW-1185">Reference proteome</keyword>
<evidence type="ECO:0000313" key="4">
    <source>
        <dbReference type="Proteomes" id="UP000188879"/>
    </source>
</evidence>
<dbReference type="PANTHER" id="PTHR43485:SF1">
    <property type="entry name" value="FORMATE HYDROGENLYASE SUBUNIT 5-RELATED"/>
    <property type="match status" value="1"/>
</dbReference>
<accession>A0A1V2GVY6</accession>
<evidence type="ECO:0000259" key="2">
    <source>
        <dbReference type="Pfam" id="PF00346"/>
    </source>
</evidence>
<feature type="non-terminal residue" evidence="3">
    <location>
        <position position="348"/>
    </location>
</feature>
<dbReference type="SUPFAM" id="SSF56762">
    <property type="entry name" value="HydB/Nqo4-like"/>
    <property type="match status" value="1"/>
</dbReference>
<dbReference type="Proteomes" id="UP000188879">
    <property type="component" value="Unassembled WGS sequence"/>
</dbReference>
<dbReference type="GO" id="GO:0051287">
    <property type="term" value="F:NAD binding"/>
    <property type="evidence" value="ECO:0007669"/>
    <property type="project" value="InterPro"/>
</dbReference>
<dbReference type="PANTHER" id="PTHR43485">
    <property type="entry name" value="HYDROGENASE-4 COMPONENT G"/>
    <property type="match status" value="1"/>
</dbReference>
<proteinExistence type="predicted"/>
<sequence length="348" mass="37033">SPSRPAAAWFERAIADLWAWQAEGGSDARPWLDHGRWALRAPLSSEPPPRIGEPPQPVFLPAEGEGVHQFPLGPVMGSLGEPAHHRFQVLGETIVRLEVLLGYTHKGLPALWRGQPPLRAAPFIARLSGDSTVAHAWAFAGAVERALGVEPPPRAVALRGVLAELERLANHLRDIGALSGEAGFAWPQARLGALCEVLLRASEAAFGHRLLMDRVIPGGLAADISLDGREGLRAALRLVAAELPSIRDVMEEHASLQDRISGCGVLKPEWASLLGAGGIVGRAAGRGFDARRDLAYPPYDQHPPTVPQASASDVEARLTLRLEEISVGLPLIEALLDSLPQGGVSAVS</sequence>
<dbReference type="SUPFAM" id="SSF143243">
    <property type="entry name" value="Nqo5-like"/>
    <property type="match status" value="1"/>
</dbReference>
<feature type="non-terminal residue" evidence="3">
    <location>
        <position position="1"/>
    </location>
</feature>
<keyword evidence="1" id="KW-0560">Oxidoreductase</keyword>
<dbReference type="Gene3D" id="1.10.645.10">
    <property type="entry name" value="Cytochrome-c3 Hydrogenase, chain B"/>
    <property type="match status" value="1"/>
</dbReference>
<dbReference type="RefSeq" id="WP_076960505.1">
    <property type="nucleotide sequence ID" value="NZ_MLCO01000420.1"/>
</dbReference>
<name>A0A1V2GVY6_9PROT</name>